<dbReference type="AlphaFoldDB" id="A0AAD8KEV8"/>
<reference evidence="1" key="1">
    <citation type="journal article" date="2023" name="bioRxiv">
        <title>Improved chromosome-level genome assembly for marigold (Tagetes erecta).</title>
        <authorList>
            <person name="Jiang F."/>
            <person name="Yuan L."/>
            <person name="Wang S."/>
            <person name="Wang H."/>
            <person name="Xu D."/>
            <person name="Wang A."/>
            <person name="Fan W."/>
        </authorList>
    </citation>
    <scope>NUCLEOTIDE SEQUENCE</scope>
    <source>
        <strain evidence="1">WSJ</strain>
        <tissue evidence="1">Leaf</tissue>
    </source>
</reference>
<evidence type="ECO:0000313" key="2">
    <source>
        <dbReference type="Proteomes" id="UP001229421"/>
    </source>
</evidence>
<name>A0AAD8KEV8_TARER</name>
<keyword evidence="2" id="KW-1185">Reference proteome</keyword>
<organism evidence="1 2">
    <name type="scientific">Tagetes erecta</name>
    <name type="common">African marigold</name>
    <dbReference type="NCBI Taxonomy" id="13708"/>
    <lineage>
        <taxon>Eukaryota</taxon>
        <taxon>Viridiplantae</taxon>
        <taxon>Streptophyta</taxon>
        <taxon>Embryophyta</taxon>
        <taxon>Tracheophyta</taxon>
        <taxon>Spermatophyta</taxon>
        <taxon>Magnoliopsida</taxon>
        <taxon>eudicotyledons</taxon>
        <taxon>Gunneridae</taxon>
        <taxon>Pentapetalae</taxon>
        <taxon>asterids</taxon>
        <taxon>campanulids</taxon>
        <taxon>Asterales</taxon>
        <taxon>Asteraceae</taxon>
        <taxon>Asteroideae</taxon>
        <taxon>Heliantheae alliance</taxon>
        <taxon>Tageteae</taxon>
        <taxon>Tagetes</taxon>
    </lineage>
</organism>
<dbReference type="PANTHER" id="PTHR35546">
    <property type="entry name" value="F-BOX PROTEIN INTERACTION DOMAIN PROTEIN-RELATED"/>
    <property type="match status" value="1"/>
</dbReference>
<gene>
    <name evidence="1" type="ORF">QVD17_23712</name>
</gene>
<dbReference type="EMBL" id="JAUHHV010000006">
    <property type="protein sequence ID" value="KAK1421404.1"/>
    <property type="molecule type" value="Genomic_DNA"/>
</dbReference>
<evidence type="ECO:0000313" key="1">
    <source>
        <dbReference type="EMBL" id="KAK1421404.1"/>
    </source>
</evidence>
<comment type="caution">
    <text evidence="1">The sequence shown here is derived from an EMBL/GenBank/DDBJ whole genome shotgun (WGS) entry which is preliminary data.</text>
</comment>
<protein>
    <submittedName>
        <fullName evidence="1">Uncharacterized protein</fullName>
    </submittedName>
</protein>
<accession>A0AAD8KEV8</accession>
<proteinExistence type="predicted"/>
<dbReference type="PANTHER" id="PTHR35546:SF130">
    <property type="entry name" value="EXPRESSED PROTEIN"/>
    <property type="match status" value="1"/>
</dbReference>
<sequence length="111" mass="12890">MIPQCPYVNRTWCVHTLRMAFDPSKSPHYKVVYASGVDQHYGSSIHIKIYSSETGKWSECDARFNHKSFDNFGLGIYWNDGLHWLASAKGDLNYKLDVEDPHLRSRLITLR</sequence>
<dbReference type="Proteomes" id="UP001229421">
    <property type="component" value="Unassembled WGS sequence"/>
</dbReference>
<dbReference type="InterPro" id="IPR055290">
    <property type="entry name" value="At3g26010-like"/>
</dbReference>